<dbReference type="EMBL" id="BPQB01000074">
    <property type="protein sequence ID" value="GJE97618.1"/>
    <property type="molecule type" value="Genomic_DNA"/>
</dbReference>
<name>A0A9P3LJQ5_9APHY</name>
<proteinExistence type="predicted"/>
<dbReference type="AlphaFoldDB" id="A0A9P3LJQ5"/>
<keyword evidence="1" id="KW-0732">Signal</keyword>
<sequence length="181" mass="18517">MPMMVGYYISNLVLVSVLAVAAAAAEHHTVHFVNQCGLGTPILQQNGQTLSTGADYTSNGSLSNAVAFLQIGGCGPIGQGCITVEMTLENPTSTADIALIPPYALSTSYLSFATADAAAALQSFAFMTPIAFEFTGARRTGSGASCTVPECSGPGIEGSNPNDLPIVCDGKNVGITITFCE</sequence>
<dbReference type="OrthoDB" id="3342934at2759"/>
<evidence type="ECO:0000313" key="3">
    <source>
        <dbReference type="Proteomes" id="UP000703269"/>
    </source>
</evidence>
<feature type="chain" id="PRO_5040241276" evidence="1">
    <location>
        <begin position="26"/>
        <end position="181"/>
    </location>
</feature>
<organism evidence="2 3">
    <name type="scientific">Phanerochaete sordida</name>
    <dbReference type="NCBI Taxonomy" id="48140"/>
    <lineage>
        <taxon>Eukaryota</taxon>
        <taxon>Fungi</taxon>
        <taxon>Dikarya</taxon>
        <taxon>Basidiomycota</taxon>
        <taxon>Agaricomycotina</taxon>
        <taxon>Agaricomycetes</taxon>
        <taxon>Polyporales</taxon>
        <taxon>Phanerochaetaceae</taxon>
        <taxon>Phanerochaete</taxon>
    </lineage>
</organism>
<evidence type="ECO:0000256" key="1">
    <source>
        <dbReference type="SAM" id="SignalP"/>
    </source>
</evidence>
<gene>
    <name evidence="2" type="ORF">PsYK624_138390</name>
</gene>
<protein>
    <submittedName>
        <fullName evidence="2">Glycopeptide</fullName>
    </submittedName>
</protein>
<comment type="caution">
    <text evidence="2">The sequence shown here is derived from an EMBL/GenBank/DDBJ whole genome shotgun (WGS) entry which is preliminary data.</text>
</comment>
<evidence type="ECO:0000313" key="2">
    <source>
        <dbReference type="EMBL" id="GJE97618.1"/>
    </source>
</evidence>
<dbReference type="Proteomes" id="UP000703269">
    <property type="component" value="Unassembled WGS sequence"/>
</dbReference>
<feature type="signal peptide" evidence="1">
    <location>
        <begin position="1"/>
        <end position="25"/>
    </location>
</feature>
<keyword evidence="3" id="KW-1185">Reference proteome</keyword>
<accession>A0A9P3LJQ5</accession>
<reference evidence="2 3" key="1">
    <citation type="submission" date="2021-08" db="EMBL/GenBank/DDBJ databases">
        <title>Draft Genome Sequence of Phanerochaete sordida strain YK-624.</title>
        <authorList>
            <person name="Mori T."/>
            <person name="Dohra H."/>
            <person name="Suzuki T."/>
            <person name="Kawagishi H."/>
            <person name="Hirai H."/>
        </authorList>
    </citation>
    <scope>NUCLEOTIDE SEQUENCE [LARGE SCALE GENOMIC DNA]</scope>
    <source>
        <strain evidence="2 3">YK-624</strain>
    </source>
</reference>